<dbReference type="Pfam" id="PF00805">
    <property type="entry name" value="Pentapeptide"/>
    <property type="match status" value="2"/>
</dbReference>
<evidence type="ECO:0000313" key="3">
    <source>
        <dbReference type="Proteomes" id="UP000010471"/>
    </source>
</evidence>
<dbReference type="PANTHER" id="PTHR47200:SF2">
    <property type="entry name" value="THYLAKOID LUMENAL 15 KDA PROTEIN 1, CHLOROPLASTIC"/>
    <property type="match status" value="1"/>
</dbReference>
<dbReference type="SUPFAM" id="SSF141571">
    <property type="entry name" value="Pentapeptide repeat-like"/>
    <property type="match status" value="1"/>
</dbReference>
<feature type="repeat" description="TPR" evidence="1">
    <location>
        <begin position="156"/>
        <end position="189"/>
    </location>
</feature>
<keyword evidence="3" id="KW-1185">Reference proteome</keyword>
<organism evidence="2 3">
    <name type="scientific">Allocoleopsis franciscana PCC 7113</name>
    <dbReference type="NCBI Taxonomy" id="1173027"/>
    <lineage>
        <taxon>Bacteria</taxon>
        <taxon>Bacillati</taxon>
        <taxon>Cyanobacteriota</taxon>
        <taxon>Cyanophyceae</taxon>
        <taxon>Coleofasciculales</taxon>
        <taxon>Coleofasciculaceae</taxon>
        <taxon>Allocoleopsis</taxon>
        <taxon>Allocoleopsis franciscana</taxon>
    </lineage>
</organism>
<dbReference type="SUPFAM" id="SSF48452">
    <property type="entry name" value="TPR-like"/>
    <property type="match status" value="1"/>
</dbReference>
<name>K9W9A2_9CYAN</name>
<gene>
    <name evidence="2" type="ORF">Mic7113_0919</name>
</gene>
<dbReference type="Gene3D" id="2.160.20.80">
    <property type="entry name" value="E3 ubiquitin-protein ligase SopA"/>
    <property type="match status" value="1"/>
</dbReference>
<dbReference type="eggNOG" id="COG1357">
    <property type="taxonomic scope" value="Bacteria"/>
</dbReference>
<dbReference type="eggNOG" id="COG0457">
    <property type="taxonomic scope" value="Bacteria"/>
</dbReference>
<protein>
    <submittedName>
        <fullName evidence="2">Putative low-complexity protein</fullName>
    </submittedName>
</protein>
<dbReference type="InterPro" id="IPR011990">
    <property type="entry name" value="TPR-like_helical_dom_sf"/>
</dbReference>
<accession>K9W9A2</accession>
<dbReference type="RefSeq" id="WP_015180978.1">
    <property type="nucleotide sequence ID" value="NC_019738.1"/>
</dbReference>
<dbReference type="EMBL" id="CP003630">
    <property type="protein sequence ID" value="AFZ16818.1"/>
    <property type="molecule type" value="Genomic_DNA"/>
</dbReference>
<proteinExistence type="predicted"/>
<dbReference type="InterPro" id="IPR001646">
    <property type="entry name" value="5peptide_repeat"/>
</dbReference>
<dbReference type="STRING" id="1173027.Mic7113_0919"/>
<dbReference type="InterPro" id="IPR019734">
    <property type="entry name" value="TPR_rpt"/>
</dbReference>
<dbReference type="PATRIC" id="fig|1173027.3.peg.1011"/>
<reference evidence="2 3" key="1">
    <citation type="submission" date="2012-06" db="EMBL/GenBank/DDBJ databases">
        <title>Finished chromosome of genome of Microcoleus sp. PCC 7113.</title>
        <authorList>
            <consortium name="US DOE Joint Genome Institute"/>
            <person name="Gugger M."/>
            <person name="Coursin T."/>
            <person name="Rippka R."/>
            <person name="Tandeau De Marsac N."/>
            <person name="Huntemann M."/>
            <person name="Wei C.-L."/>
            <person name="Han J."/>
            <person name="Detter J.C."/>
            <person name="Han C."/>
            <person name="Tapia R."/>
            <person name="Chen A."/>
            <person name="Kyrpides N."/>
            <person name="Mavromatis K."/>
            <person name="Markowitz V."/>
            <person name="Szeto E."/>
            <person name="Ivanova N."/>
            <person name="Pagani I."/>
            <person name="Pati A."/>
            <person name="Goodwin L."/>
            <person name="Nordberg H.P."/>
            <person name="Cantor M.N."/>
            <person name="Hua S.X."/>
            <person name="Woyke T."/>
            <person name="Kerfeld C.A."/>
        </authorList>
    </citation>
    <scope>NUCLEOTIDE SEQUENCE [LARGE SCALE GENOMIC DNA]</scope>
    <source>
        <strain evidence="2 3">PCC 7113</strain>
    </source>
</reference>
<evidence type="ECO:0000256" key="1">
    <source>
        <dbReference type="PROSITE-ProRule" id="PRU00339"/>
    </source>
</evidence>
<dbReference type="Gene3D" id="1.25.40.10">
    <property type="entry name" value="Tetratricopeptide repeat domain"/>
    <property type="match status" value="1"/>
</dbReference>
<dbReference type="InterPro" id="IPR044213">
    <property type="entry name" value="At2g44920-like"/>
</dbReference>
<dbReference type="Pfam" id="PF13414">
    <property type="entry name" value="TPR_11"/>
    <property type="match status" value="1"/>
</dbReference>
<dbReference type="Proteomes" id="UP000010471">
    <property type="component" value="Chromosome"/>
</dbReference>
<sequence length="273" mass="28739">MMEYLAMKLKILTTAALITTTTTLSVLGDTLVALQAKAENLQHTQQLLSTKQCLQCELTGAGLVLADLAGANLSGADLSRANLSRANLIGADLSGANLTGASLHGANLSGANLSGAILNSTDLREAILSDAKLFGTTLRTSYIQGTIGIPQYAGTPEDFYAWGVVESQRGNYKAAIANYNQALSIKTDFAAAFLARSVSRFNLGDYRGATQDAQVAATLFSVQQNPLGYQTAQNVVKGIEIVQNPPKARSRGPSIGDFFVSVGSVLLQLVSFF</sequence>
<keyword evidence="1" id="KW-0802">TPR repeat</keyword>
<dbReference type="AlphaFoldDB" id="K9W9A2"/>
<dbReference type="PANTHER" id="PTHR47200">
    <property type="entry name" value="THYLAKOID LUMENAL 15 KDA PROTEIN 1, CHLOROPLASTIC"/>
    <property type="match status" value="1"/>
</dbReference>
<dbReference type="PROSITE" id="PS50005">
    <property type="entry name" value="TPR"/>
    <property type="match status" value="1"/>
</dbReference>
<evidence type="ECO:0000313" key="2">
    <source>
        <dbReference type="EMBL" id="AFZ16818.1"/>
    </source>
</evidence>
<dbReference type="HOGENOM" id="CLU_080449_0_0_3"/>
<dbReference type="KEGG" id="mic:Mic7113_0919"/>